<proteinExistence type="predicted"/>
<dbReference type="PROSITE" id="PS51900">
    <property type="entry name" value="CB"/>
    <property type="match status" value="1"/>
</dbReference>
<protein>
    <submittedName>
        <fullName evidence="7">Site-specific tyrosine recombinase XerC</fullName>
    </submittedName>
</protein>
<dbReference type="EMBL" id="CP037423">
    <property type="protein sequence ID" value="QDV43957.1"/>
    <property type="molecule type" value="Genomic_DNA"/>
</dbReference>
<dbReference type="InterPro" id="IPR011010">
    <property type="entry name" value="DNA_brk_join_enz"/>
</dbReference>
<dbReference type="InterPro" id="IPR002104">
    <property type="entry name" value="Integrase_catalytic"/>
</dbReference>
<dbReference type="PANTHER" id="PTHR30349:SF94">
    <property type="entry name" value="INTEGRASE_RECOMBINASE HI_1414-RELATED"/>
    <property type="match status" value="1"/>
</dbReference>
<dbReference type="KEGG" id="snep:Enr13x_38170"/>
<dbReference type="PROSITE" id="PS51898">
    <property type="entry name" value="TYR_RECOMBINASE"/>
    <property type="match status" value="1"/>
</dbReference>
<accession>A0A518HSZ1</accession>
<keyword evidence="3" id="KW-0233">DNA recombination</keyword>
<reference evidence="7 8" key="1">
    <citation type="submission" date="2019-03" db="EMBL/GenBank/DDBJ databases">
        <title>Deep-cultivation of Planctomycetes and their phenomic and genomic characterization uncovers novel biology.</title>
        <authorList>
            <person name="Wiegand S."/>
            <person name="Jogler M."/>
            <person name="Boedeker C."/>
            <person name="Pinto D."/>
            <person name="Vollmers J."/>
            <person name="Rivas-Marin E."/>
            <person name="Kohn T."/>
            <person name="Peeters S.H."/>
            <person name="Heuer A."/>
            <person name="Rast P."/>
            <person name="Oberbeckmann S."/>
            <person name="Bunk B."/>
            <person name="Jeske O."/>
            <person name="Meyerdierks A."/>
            <person name="Storesund J.E."/>
            <person name="Kallscheuer N."/>
            <person name="Luecker S."/>
            <person name="Lage O.M."/>
            <person name="Pohl T."/>
            <person name="Merkel B.J."/>
            <person name="Hornburger P."/>
            <person name="Mueller R.-W."/>
            <person name="Bruemmer F."/>
            <person name="Labrenz M."/>
            <person name="Spormann A.M."/>
            <person name="Op den Camp H."/>
            <person name="Overmann J."/>
            <person name="Amann R."/>
            <person name="Jetten M.S.M."/>
            <person name="Mascher T."/>
            <person name="Medema M.H."/>
            <person name="Devos D.P."/>
            <person name="Kaster A.-K."/>
            <person name="Ovreas L."/>
            <person name="Rohde M."/>
            <person name="Galperin M.Y."/>
            <person name="Jogler C."/>
        </authorList>
    </citation>
    <scope>NUCLEOTIDE SEQUENCE [LARGE SCALE GENOMIC DNA]</scope>
    <source>
        <strain evidence="7 8">Enr13</strain>
    </source>
</reference>
<dbReference type="Gene3D" id="1.10.150.130">
    <property type="match status" value="1"/>
</dbReference>
<evidence type="ECO:0000256" key="4">
    <source>
        <dbReference type="PROSITE-ProRule" id="PRU01248"/>
    </source>
</evidence>
<evidence type="ECO:0000256" key="1">
    <source>
        <dbReference type="ARBA" id="ARBA00022908"/>
    </source>
</evidence>
<dbReference type="AlphaFoldDB" id="A0A518HSZ1"/>
<keyword evidence="8" id="KW-1185">Reference proteome</keyword>
<dbReference type="PANTHER" id="PTHR30349">
    <property type="entry name" value="PHAGE INTEGRASE-RELATED"/>
    <property type="match status" value="1"/>
</dbReference>
<sequence length="389" mass="45861">MARRPKPWYWKSRKAWYVTIDGTRHKIGSTKTEADKNFKLLMQQPKKKRVAIHRPLAEIIDSFLEWNSKHRSEATYEWYRYRLQRFIDCYPDLSLEELRPYHVQQWVDSYPDFKCTTQRNYVRSIKRCTKWAMKQGYTDSDPLVHLDVPGSDRKELVLTDEQYQMLLDNCTTESFRDLLVVTRETGCRPQESLRLEARHVDLEYSRWVFPKEESKGKKTQRVVYLTEKALEITKRLILTYPEGKLFRNSRGDAWTSDSANCAIDRIRVRHGKAEMKREGISIPEKEIKLFIPSLKPTKTVKGLVREKTNAELRCEAKQKLTLRYISKNYPRFSLYCLRHTFATAALKKIDSMTVSILLGHKDPSMLGRVYQHLGQNPAHLAEQLRRAVG</sequence>
<dbReference type="GO" id="GO:0003677">
    <property type="term" value="F:DNA binding"/>
    <property type="evidence" value="ECO:0007669"/>
    <property type="project" value="UniProtKB-UniRule"/>
</dbReference>
<feature type="domain" description="Tyr recombinase" evidence="5">
    <location>
        <begin position="153"/>
        <end position="385"/>
    </location>
</feature>
<dbReference type="RefSeq" id="WP_197456126.1">
    <property type="nucleotide sequence ID" value="NZ_CP037423.1"/>
</dbReference>
<name>A0A518HSZ1_9BACT</name>
<dbReference type="Pfam" id="PF00589">
    <property type="entry name" value="Phage_integrase"/>
    <property type="match status" value="1"/>
</dbReference>
<evidence type="ECO:0000256" key="2">
    <source>
        <dbReference type="ARBA" id="ARBA00023125"/>
    </source>
</evidence>
<gene>
    <name evidence="7" type="ORF">Enr13x_38170</name>
</gene>
<keyword evidence="1" id="KW-0229">DNA integration</keyword>
<evidence type="ECO:0000259" key="5">
    <source>
        <dbReference type="PROSITE" id="PS51898"/>
    </source>
</evidence>
<dbReference type="InterPro" id="IPR044068">
    <property type="entry name" value="CB"/>
</dbReference>
<evidence type="ECO:0000313" key="7">
    <source>
        <dbReference type="EMBL" id="QDV43957.1"/>
    </source>
</evidence>
<dbReference type="InterPro" id="IPR010998">
    <property type="entry name" value="Integrase_recombinase_N"/>
</dbReference>
<feature type="domain" description="Core-binding (CB)" evidence="6">
    <location>
        <begin position="54"/>
        <end position="133"/>
    </location>
</feature>
<dbReference type="GO" id="GO:0015074">
    <property type="term" value="P:DNA integration"/>
    <property type="evidence" value="ECO:0007669"/>
    <property type="project" value="UniProtKB-KW"/>
</dbReference>
<dbReference type="Gene3D" id="1.10.443.10">
    <property type="entry name" value="Intergrase catalytic core"/>
    <property type="match status" value="1"/>
</dbReference>
<organism evidence="7 8">
    <name type="scientific">Stieleria neptunia</name>
    <dbReference type="NCBI Taxonomy" id="2527979"/>
    <lineage>
        <taxon>Bacteria</taxon>
        <taxon>Pseudomonadati</taxon>
        <taxon>Planctomycetota</taxon>
        <taxon>Planctomycetia</taxon>
        <taxon>Pirellulales</taxon>
        <taxon>Pirellulaceae</taxon>
        <taxon>Stieleria</taxon>
    </lineage>
</organism>
<evidence type="ECO:0000259" key="6">
    <source>
        <dbReference type="PROSITE" id="PS51900"/>
    </source>
</evidence>
<dbReference type="InterPro" id="IPR013762">
    <property type="entry name" value="Integrase-like_cat_sf"/>
</dbReference>
<dbReference type="GO" id="GO:0006310">
    <property type="term" value="P:DNA recombination"/>
    <property type="evidence" value="ECO:0007669"/>
    <property type="project" value="UniProtKB-KW"/>
</dbReference>
<evidence type="ECO:0000313" key="8">
    <source>
        <dbReference type="Proteomes" id="UP000319004"/>
    </source>
</evidence>
<keyword evidence="2 4" id="KW-0238">DNA-binding</keyword>
<dbReference type="Proteomes" id="UP000319004">
    <property type="component" value="Chromosome"/>
</dbReference>
<dbReference type="InterPro" id="IPR050090">
    <property type="entry name" value="Tyrosine_recombinase_XerCD"/>
</dbReference>
<dbReference type="SUPFAM" id="SSF56349">
    <property type="entry name" value="DNA breaking-rejoining enzymes"/>
    <property type="match status" value="1"/>
</dbReference>
<evidence type="ECO:0000256" key="3">
    <source>
        <dbReference type="ARBA" id="ARBA00023172"/>
    </source>
</evidence>